<dbReference type="KEGG" id="sfy:GFH48_38275"/>
<organism evidence="2 3">
    <name type="scientific">Streptomyces fagopyri</name>
    <dbReference type="NCBI Taxonomy" id="2662397"/>
    <lineage>
        <taxon>Bacteria</taxon>
        <taxon>Bacillati</taxon>
        <taxon>Actinomycetota</taxon>
        <taxon>Actinomycetes</taxon>
        <taxon>Kitasatosporales</taxon>
        <taxon>Streptomycetaceae</taxon>
        <taxon>Streptomyces</taxon>
    </lineage>
</organism>
<proteinExistence type="predicted"/>
<gene>
    <name evidence="2" type="ORF">GFH48_38275</name>
</gene>
<dbReference type="EMBL" id="CP045643">
    <property type="protein sequence ID" value="QFZ78363.1"/>
    <property type="molecule type" value="Genomic_DNA"/>
</dbReference>
<sequence>MHRTTLKMLVGLAPFLLLTGCVGSQPTTKVAVDRITGSWAGPHGEKFTISADRTFTTSGLDSKKLAVTRCPGKPSEGGWSFYVSEGHGTEIGEKTAKSGSWIGLSFHGAAENCHFDLAVVDGGKALCATDDRDLPCGLDVKFTRRS</sequence>
<dbReference type="AlphaFoldDB" id="A0A5Q0LMK8"/>
<feature type="signal peptide" evidence="1">
    <location>
        <begin position="1"/>
        <end position="24"/>
    </location>
</feature>
<reference evidence="2 3" key="1">
    <citation type="submission" date="2019-10" db="EMBL/GenBank/DDBJ databases">
        <title>A novel species.</title>
        <authorList>
            <person name="Gao J."/>
        </authorList>
    </citation>
    <scope>NUCLEOTIDE SEQUENCE [LARGE SCALE GENOMIC DNA]</scope>
    <source>
        <strain evidence="2 3">QMT-28</strain>
    </source>
</reference>
<evidence type="ECO:0000313" key="3">
    <source>
        <dbReference type="Proteomes" id="UP000326179"/>
    </source>
</evidence>
<keyword evidence="3" id="KW-1185">Reference proteome</keyword>
<keyword evidence="1" id="KW-0732">Signal</keyword>
<evidence type="ECO:0000256" key="1">
    <source>
        <dbReference type="SAM" id="SignalP"/>
    </source>
</evidence>
<dbReference type="PROSITE" id="PS51257">
    <property type="entry name" value="PROKAR_LIPOPROTEIN"/>
    <property type="match status" value="1"/>
</dbReference>
<feature type="chain" id="PRO_5039180091" description="Lipoprotein" evidence="1">
    <location>
        <begin position="25"/>
        <end position="146"/>
    </location>
</feature>
<dbReference type="RefSeq" id="WP_153292538.1">
    <property type="nucleotide sequence ID" value="NZ_CP045643.1"/>
</dbReference>
<protein>
    <recommendedName>
        <fullName evidence="4">Lipoprotein</fullName>
    </recommendedName>
</protein>
<accession>A0A5Q0LMK8</accession>
<evidence type="ECO:0008006" key="4">
    <source>
        <dbReference type="Google" id="ProtNLM"/>
    </source>
</evidence>
<evidence type="ECO:0000313" key="2">
    <source>
        <dbReference type="EMBL" id="QFZ78363.1"/>
    </source>
</evidence>
<name>A0A5Q0LMK8_9ACTN</name>
<dbReference type="Proteomes" id="UP000326179">
    <property type="component" value="Chromosome"/>
</dbReference>